<feature type="transmembrane region" description="Helical" evidence="5">
    <location>
        <begin position="404"/>
        <end position="428"/>
    </location>
</feature>
<name>A0AAN9ENC9_CROPI</name>
<dbReference type="PANTHER" id="PTHR32444:SF183">
    <property type="entry name" value="APPLE DOMAIN-CONTAINING PROTEIN"/>
    <property type="match status" value="1"/>
</dbReference>
<comment type="caution">
    <text evidence="7">The sequence shown here is derived from an EMBL/GenBank/DDBJ whole genome shotgun (WGS) entry which is preliminary data.</text>
</comment>
<keyword evidence="1" id="KW-0732">Signal</keyword>
<feature type="compositionally biased region" description="Basic and acidic residues" evidence="4">
    <location>
        <begin position="584"/>
        <end position="595"/>
    </location>
</feature>
<proteinExistence type="predicted"/>
<dbReference type="InterPro" id="IPR001480">
    <property type="entry name" value="Bulb-type_lectin_dom"/>
</dbReference>
<dbReference type="SMART" id="SM00108">
    <property type="entry name" value="B_lectin"/>
    <property type="match status" value="1"/>
</dbReference>
<dbReference type="SUPFAM" id="SSF51110">
    <property type="entry name" value="alpha-D-mannose-specific plant lectins"/>
    <property type="match status" value="1"/>
</dbReference>
<keyword evidence="5" id="KW-0472">Membrane</keyword>
<dbReference type="PROSITE" id="PS50927">
    <property type="entry name" value="BULB_LECTIN"/>
    <property type="match status" value="1"/>
</dbReference>
<keyword evidence="3" id="KW-0325">Glycoprotein</keyword>
<keyword evidence="2" id="KW-1015">Disulfide bond</keyword>
<dbReference type="InterPro" id="IPR011009">
    <property type="entry name" value="Kinase-like_dom_sf"/>
</dbReference>
<evidence type="ECO:0000256" key="2">
    <source>
        <dbReference type="ARBA" id="ARBA00023157"/>
    </source>
</evidence>
<dbReference type="Gene3D" id="2.90.10.10">
    <property type="entry name" value="Bulb-type lectin domain"/>
    <property type="match status" value="1"/>
</dbReference>
<feature type="compositionally biased region" description="Low complexity" evidence="4">
    <location>
        <begin position="596"/>
        <end position="607"/>
    </location>
</feature>
<keyword evidence="5" id="KW-0812">Transmembrane</keyword>
<organism evidence="7 8">
    <name type="scientific">Crotalaria pallida</name>
    <name type="common">Smooth rattlebox</name>
    <name type="synonym">Crotalaria striata</name>
    <dbReference type="NCBI Taxonomy" id="3830"/>
    <lineage>
        <taxon>Eukaryota</taxon>
        <taxon>Viridiplantae</taxon>
        <taxon>Streptophyta</taxon>
        <taxon>Embryophyta</taxon>
        <taxon>Tracheophyta</taxon>
        <taxon>Spermatophyta</taxon>
        <taxon>Magnoliopsida</taxon>
        <taxon>eudicotyledons</taxon>
        <taxon>Gunneridae</taxon>
        <taxon>Pentapetalae</taxon>
        <taxon>rosids</taxon>
        <taxon>fabids</taxon>
        <taxon>Fabales</taxon>
        <taxon>Fabaceae</taxon>
        <taxon>Papilionoideae</taxon>
        <taxon>50 kb inversion clade</taxon>
        <taxon>genistoids sensu lato</taxon>
        <taxon>core genistoids</taxon>
        <taxon>Crotalarieae</taxon>
        <taxon>Crotalaria</taxon>
    </lineage>
</organism>
<evidence type="ECO:0000256" key="5">
    <source>
        <dbReference type="SAM" id="Phobius"/>
    </source>
</evidence>
<dbReference type="Proteomes" id="UP001372338">
    <property type="component" value="Unassembled WGS sequence"/>
</dbReference>
<dbReference type="EMBL" id="JAYWIO010000006">
    <property type="protein sequence ID" value="KAK7257028.1"/>
    <property type="molecule type" value="Genomic_DNA"/>
</dbReference>
<dbReference type="Gene3D" id="3.30.200.20">
    <property type="entry name" value="Phosphorylase Kinase, domain 1"/>
    <property type="match status" value="1"/>
</dbReference>
<feature type="transmembrane region" description="Helical" evidence="5">
    <location>
        <begin position="12"/>
        <end position="29"/>
    </location>
</feature>
<dbReference type="Pfam" id="PF08276">
    <property type="entry name" value="PAN_2"/>
    <property type="match status" value="1"/>
</dbReference>
<evidence type="ECO:0000313" key="8">
    <source>
        <dbReference type="Proteomes" id="UP001372338"/>
    </source>
</evidence>
<dbReference type="InterPro" id="IPR036426">
    <property type="entry name" value="Bulb-type_lectin_dom_sf"/>
</dbReference>
<evidence type="ECO:0000313" key="7">
    <source>
        <dbReference type="EMBL" id="KAK7257028.1"/>
    </source>
</evidence>
<evidence type="ECO:0000259" key="6">
    <source>
        <dbReference type="PROSITE" id="PS50927"/>
    </source>
</evidence>
<keyword evidence="5" id="KW-1133">Transmembrane helix</keyword>
<feature type="domain" description="Bulb-type lectin" evidence="6">
    <location>
        <begin position="33"/>
        <end position="162"/>
    </location>
</feature>
<evidence type="ECO:0000256" key="3">
    <source>
        <dbReference type="ARBA" id="ARBA00023180"/>
    </source>
</evidence>
<dbReference type="InterPro" id="IPR003609">
    <property type="entry name" value="Pan_app"/>
</dbReference>
<sequence length="607" mass="68275">MVWCKLGKPYVLLVFTCYLWLLTCCYIHVKAVNDTLKPGDSLSGSNKLCSQKGTYCMKFFQLLGDQGGLTPTYYLGIYTDLKDNWVVWNANRNQPIANSTGLLSLDHSGNLKLETKGDEKPIFLYSSPPQSSNSSNVVATLLDTGNFLLHQLHPNGSTKSVLWQSFDYPTDTLLPGMKLGVNHKNGNKWSLVSSLSSSNPAPGPFRLEWEPRGPELAIKIHGQVIWRSGKLTNKRFEHISKQSQHMYKYNVVSNEDEEYFTFTNPNEELTKWALYETGQLLGSEGNDIAIADMCYGYNTDGGCQKWEDIPPCRHPGDVFVLKAAQPKYMGDNTKIERNKSYGINDCQAWCWSNCSCVGFHELYDDGTGCIFFLGNLTEGTNIASRGKKFYTLVKHAQNKSAKKWIWASTIIAIVLLIICSSILCLAISRRKHVLEDNRRKKLETGMQYSTASDESTTLKDIEEDLNKGHNLKVFSYASVMEATSNFSSENKLGQGGFGPVYKAWELWNDGLCLQLMDPSLNDTFVPDEVQTCIHVSLLCVEHYPKDRPNMSDIISMLTNKSSIHIVPKRPAFYVGRQIFEEKTSSKSIESNRDSTTEISTSTIVEPR</sequence>
<accession>A0AAN9ENC9</accession>
<protein>
    <recommendedName>
        <fullName evidence="6">Bulb-type lectin domain-containing protein</fullName>
    </recommendedName>
</protein>
<reference evidence="7 8" key="1">
    <citation type="submission" date="2024-01" db="EMBL/GenBank/DDBJ databases">
        <title>The genomes of 5 underutilized Papilionoideae crops provide insights into root nodulation and disease resistanc.</title>
        <authorList>
            <person name="Yuan L."/>
        </authorList>
    </citation>
    <scope>NUCLEOTIDE SEQUENCE [LARGE SCALE GENOMIC DNA]</scope>
    <source>
        <strain evidence="7">ZHUSHIDOU_FW_LH</strain>
        <tissue evidence="7">Leaf</tissue>
    </source>
</reference>
<keyword evidence="8" id="KW-1185">Reference proteome</keyword>
<dbReference type="SUPFAM" id="SSF56112">
    <property type="entry name" value="Protein kinase-like (PK-like)"/>
    <property type="match status" value="1"/>
</dbReference>
<dbReference type="Pfam" id="PF01453">
    <property type="entry name" value="B_lectin"/>
    <property type="match status" value="1"/>
</dbReference>
<evidence type="ECO:0000256" key="1">
    <source>
        <dbReference type="ARBA" id="ARBA00022729"/>
    </source>
</evidence>
<feature type="region of interest" description="Disordered" evidence="4">
    <location>
        <begin position="584"/>
        <end position="607"/>
    </location>
</feature>
<dbReference type="AlphaFoldDB" id="A0AAN9ENC9"/>
<evidence type="ECO:0000256" key="4">
    <source>
        <dbReference type="SAM" id="MobiDB-lite"/>
    </source>
</evidence>
<dbReference type="PANTHER" id="PTHR32444">
    <property type="entry name" value="BULB-TYPE LECTIN DOMAIN-CONTAINING PROTEIN"/>
    <property type="match status" value="1"/>
</dbReference>
<gene>
    <name evidence="7" type="ORF">RIF29_30706</name>
</gene>